<feature type="region of interest" description="Disordered" evidence="1">
    <location>
        <begin position="197"/>
        <end position="216"/>
    </location>
</feature>
<evidence type="ECO:0000256" key="1">
    <source>
        <dbReference type="SAM" id="MobiDB-lite"/>
    </source>
</evidence>
<feature type="compositionally biased region" description="Polar residues" evidence="1">
    <location>
        <begin position="18"/>
        <end position="34"/>
    </location>
</feature>
<feature type="compositionally biased region" description="Basic and acidic residues" evidence="1">
    <location>
        <begin position="1486"/>
        <end position="1497"/>
    </location>
</feature>
<feature type="region of interest" description="Disordered" evidence="1">
    <location>
        <begin position="933"/>
        <end position="1021"/>
    </location>
</feature>
<feature type="compositionally biased region" description="Low complexity" evidence="1">
    <location>
        <begin position="1283"/>
        <end position="1301"/>
    </location>
</feature>
<feature type="compositionally biased region" description="Basic and acidic residues" evidence="1">
    <location>
        <begin position="1691"/>
        <end position="1704"/>
    </location>
</feature>
<feature type="compositionally biased region" description="Basic and acidic residues" evidence="1">
    <location>
        <begin position="464"/>
        <end position="475"/>
    </location>
</feature>
<feature type="region of interest" description="Disordered" evidence="1">
    <location>
        <begin position="254"/>
        <end position="297"/>
    </location>
</feature>
<feature type="compositionally biased region" description="Low complexity" evidence="1">
    <location>
        <begin position="1556"/>
        <end position="1573"/>
    </location>
</feature>
<feature type="compositionally biased region" description="Polar residues" evidence="1">
    <location>
        <begin position="684"/>
        <end position="702"/>
    </location>
</feature>
<feature type="region of interest" description="Disordered" evidence="1">
    <location>
        <begin position="1221"/>
        <end position="1260"/>
    </location>
</feature>
<feature type="compositionally biased region" description="Basic and acidic residues" evidence="1">
    <location>
        <begin position="531"/>
        <end position="542"/>
    </location>
</feature>
<organism evidence="2">
    <name type="scientific">Angomonas deanei</name>
    <dbReference type="NCBI Taxonomy" id="59799"/>
    <lineage>
        <taxon>Eukaryota</taxon>
        <taxon>Discoba</taxon>
        <taxon>Euglenozoa</taxon>
        <taxon>Kinetoplastea</taxon>
        <taxon>Metakinetoplastina</taxon>
        <taxon>Trypanosomatida</taxon>
        <taxon>Trypanosomatidae</taxon>
        <taxon>Strigomonadinae</taxon>
        <taxon>Angomonas</taxon>
    </lineage>
</organism>
<feature type="compositionally biased region" description="Low complexity" evidence="1">
    <location>
        <begin position="1009"/>
        <end position="1021"/>
    </location>
</feature>
<feature type="region of interest" description="Disordered" evidence="1">
    <location>
        <begin position="134"/>
        <end position="162"/>
    </location>
</feature>
<feature type="region of interest" description="Disordered" evidence="1">
    <location>
        <begin position="1329"/>
        <end position="1869"/>
    </location>
</feature>
<feature type="compositionally biased region" description="Low complexity" evidence="1">
    <location>
        <begin position="703"/>
        <end position="717"/>
    </location>
</feature>
<gene>
    <name evidence="2" type="ORF">CDFL5P16_09</name>
</gene>
<feature type="compositionally biased region" description="Low complexity" evidence="1">
    <location>
        <begin position="1225"/>
        <end position="1244"/>
    </location>
</feature>
<dbReference type="EMBL" id="GQ153663">
    <property type="protein sequence ID" value="ACS87823.1"/>
    <property type="molecule type" value="Genomic_DNA"/>
</dbReference>
<feature type="compositionally biased region" description="Basic and acidic residues" evidence="1">
    <location>
        <begin position="1777"/>
        <end position="1791"/>
    </location>
</feature>
<evidence type="ECO:0000313" key="2">
    <source>
        <dbReference type="EMBL" id="ACS87823.1"/>
    </source>
</evidence>
<feature type="region of interest" description="Disordered" evidence="1">
    <location>
        <begin position="449"/>
        <end position="494"/>
    </location>
</feature>
<feature type="region of interest" description="Disordered" evidence="1">
    <location>
        <begin position="514"/>
        <end position="616"/>
    </location>
</feature>
<feature type="compositionally biased region" description="Polar residues" evidence="1">
    <location>
        <begin position="1433"/>
        <end position="1442"/>
    </location>
</feature>
<feature type="compositionally biased region" description="Low complexity" evidence="1">
    <location>
        <begin position="1357"/>
        <end position="1366"/>
    </location>
</feature>
<feature type="compositionally biased region" description="Basic and acidic residues" evidence="1">
    <location>
        <begin position="718"/>
        <end position="728"/>
    </location>
</feature>
<feature type="compositionally biased region" description="Polar residues" evidence="1">
    <location>
        <begin position="1376"/>
        <end position="1389"/>
    </location>
</feature>
<reference evidence="2" key="1">
    <citation type="submission" date="2009-05" db="EMBL/GenBank/DDBJ databases">
        <title>The evolution of amastin surface glycoproteins in trypanosomatid parasites.</title>
        <authorList>
            <person name="Jackson A.P."/>
        </authorList>
    </citation>
    <scope>NUCLEOTIDE SEQUENCE</scope>
    <source>
        <strain evidence="2">ATCC 30255</strain>
    </source>
</reference>
<feature type="region of interest" description="Disordered" evidence="1">
    <location>
        <begin position="678"/>
        <end position="810"/>
    </location>
</feature>
<feature type="compositionally biased region" description="Low complexity" evidence="1">
    <location>
        <begin position="1830"/>
        <end position="1852"/>
    </location>
</feature>
<feature type="compositionally biased region" description="Basic and acidic residues" evidence="1">
    <location>
        <begin position="404"/>
        <end position="424"/>
    </location>
</feature>
<feature type="compositionally biased region" description="Polar residues" evidence="1">
    <location>
        <begin position="319"/>
        <end position="334"/>
    </location>
</feature>
<feature type="compositionally biased region" description="Acidic residues" evidence="1">
    <location>
        <begin position="1853"/>
        <end position="1862"/>
    </location>
</feature>
<accession>C6K3N4</accession>
<protein>
    <submittedName>
        <fullName evidence="2">Uncharacterized protein</fullName>
    </submittedName>
</protein>
<feature type="compositionally biased region" description="Polar residues" evidence="1">
    <location>
        <begin position="795"/>
        <end position="804"/>
    </location>
</feature>
<feature type="region of interest" description="Disordered" evidence="1">
    <location>
        <begin position="319"/>
        <end position="352"/>
    </location>
</feature>
<feature type="compositionally biased region" description="Low complexity" evidence="1">
    <location>
        <begin position="1509"/>
        <end position="1526"/>
    </location>
</feature>
<feature type="compositionally biased region" description="Low complexity" evidence="1">
    <location>
        <begin position="741"/>
        <end position="762"/>
    </location>
</feature>
<feature type="region of interest" description="Disordered" evidence="1">
    <location>
        <begin position="368"/>
        <end position="436"/>
    </location>
</feature>
<feature type="region of interest" description="Disordered" evidence="1">
    <location>
        <begin position="1281"/>
        <end position="1301"/>
    </location>
</feature>
<feature type="compositionally biased region" description="Low complexity" evidence="1">
    <location>
        <begin position="1585"/>
        <end position="1615"/>
    </location>
</feature>
<feature type="compositionally biased region" description="Low complexity" evidence="1">
    <location>
        <begin position="1465"/>
        <end position="1481"/>
    </location>
</feature>
<feature type="compositionally biased region" description="Polar residues" evidence="1">
    <location>
        <begin position="521"/>
        <end position="530"/>
    </location>
</feature>
<proteinExistence type="predicted"/>
<feature type="compositionally biased region" description="Polar residues" evidence="1">
    <location>
        <begin position="764"/>
        <end position="777"/>
    </location>
</feature>
<feature type="compositionally biased region" description="Low complexity" evidence="1">
    <location>
        <begin position="451"/>
        <end position="460"/>
    </location>
</feature>
<feature type="compositionally biased region" description="Low complexity" evidence="1">
    <location>
        <begin position="137"/>
        <end position="158"/>
    </location>
</feature>
<name>C6K3N4_9TRYP</name>
<feature type="region of interest" description="Disordered" evidence="1">
    <location>
        <begin position="1"/>
        <end position="88"/>
    </location>
</feature>
<feature type="compositionally biased region" description="Basic and acidic residues" evidence="1">
    <location>
        <begin position="368"/>
        <end position="381"/>
    </location>
</feature>
<sequence>MRRHRPLQNFHESREEVTASSSNNYAQHETSAAAHSQHRRPSTPNDPFSRRHQPDSLDTGSTARKKSSAMSPSHMDCSPIPFYSEHPSTFVAPSVSTSASSAAPAGPVAFYDAPSMRDSIPALLQQLTTAPLPSVNASRTRQRQQQHQQQQRSSAHTTVPKNAAVNGARAVSYQDADKDTLSRVAPRASYPVVIPEQHHTQRQSQPAPAIAATTVKDTPRSAASLSIDALMKSIRSEQRAVNAAMQSTGGYSAHELSAKSGSHRYQHPNPTVNSRMSKKAPPPAPAPASSSSEERSGMRYVVVQKPAAVYGAAYVPPSSTALTTSGSPTDTASLPSPPARAGSRLASVSTSRTVSVDLPVNASAHLTNEVEQRRDDDEVKTSKSGRATAHLVQQTSRGYSDLQVPEKQHPLPTSRDERAVEEAATKNAPIRPSVASMHPLYDAVTRLPMQSSGSRASRSNSIDESVHSRTLHSESETTNDDDEGKGDDALSSTHVSSARMRNLFASVLERSSAHDSRLSAAGSTRPSTVHSDGRRGEQRESDQIFLQQTLHDTRHPSHQSRPVSRTIASPLAERPTLVRGVVEGGVESRRTSPAASSPSAAKHELHQGPSMPFSEAVMEGGDPLVLRHTIDYLLHKARRLEKENAVLWKQTHSWNPHRAITPENVAAVVMNVRPAAAAAPRTSIPDSPSKAKQSTSTETLAVSSQRRTAAAATQTSHHSAEPRGESRTTSRIIVQQHRSSRAAGRSASPSSSSSSSSLSAARTPPQQSGTARSNSAAAQAEESLCRTPRHAGHSVSVSSPSAEVNASAELTRRSDASVSAITASAATPQQQHLRVDDSVVVDASHHSRVVRRVEAGVQHHAPARLHDISTSTIQESSHQLSQEPSAILGMSSTLHDSSVGVPPQPLLLRSAPPTTTAAAAAAAASLHGRRVGPLSTSALRTPLPRTGTSAESRDDAFSFTPVASTVKSHHSIESRRSTGSMTTHASPPQHHRQQQPGGSSHRTDVEGRSAAGGAASTPTAAAMMTSNTSFTSTGRPATYNKQVQTASILSPAEDDSDGDTLLDSALDGAATTLSTERTAVIELHTAAAYNRSTVRRLRAYCTTLETTRQQLRRRVVLMSPQSQAGGVSASAGSRVFGASSRSSSTRSGFPLPLAHGALGHSMTSFNAAPSPSASVLSRPFFKSEYADPEVDATLHDVDETPAVETMIVLQEDGIGSVTKRVVEGSPSRLSASLARSPSPTHHPSSQPPLVPHPHQLPSSNSVVMNMASSLASYNGLEMEKSYTSVRSSPSTRRQQQQQPQQSLFLASANDGARELVPSVQLGRSLRSTSATSWPAFDSQDNRSPDAVPLRPSPPDPLLSSSASAPRFAVPPRPPTQRESGSQRGSMPSQHSPPLPTAPQEHRAMDKAAPMPVSAATSVDTRFVPTPDPHMATTRASSTTHSQRFAVPSADASSDEGGAHDKRANSAESNNSGASSVASVSSKSKKVKETSDSSEARDTFTMADAPPQPNAVAAAAAAATWDPKAAAGTTENATVETRALRPAEASRPPHHSPLQPPLSSSTATNASTTSSQAAGEKSSNSPHELATTSAAFAQDAAPLSSKRSSRVSESTTSALSRSRHDTEGIDDDPGSPLPALPREKDRNKNTSAPCKRSITVEFLDEAAPRSPPHEVVRARNFSPSASPPRPSAVENVVEKSNDADSFHASEEEEEEDVVSADELLFPEPMAIDKDSVASERAASQPTRPSLDLHLPRLISPSPPRAVSHDAARSDEDNDVVDDDKSRPDSSHTKNEVESGLEISVNSSRSRRLTMQHPPTDLPPMPPSRIIVLGQDTSSSSSLSRSLHSFSSSSSDSGTDGEGDDDDSVLYSEWF</sequence>
<feature type="compositionally biased region" description="Acidic residues" evidence="1">
    <location>
        <begin position="1705"/>
        <end position="1714"/>
    </location>
</feature>